<sequence>MVEVRRPKCSLCSKEAVVTLPYAKLRLCKDHFEEFLIKRVKRIKLPKRILVATSGGKDSLTMIYLLSKLKERGEIEDLKSVTVDTVPKYTTLEAKVSAKYSQELGIEHVTVHAFDVYGFTALHYRELKRKPCGLCSLIRNHAINLVGTRLGYRYVSTGHNLDDMLQVGLTSLLSSDIENLRKITAIEEPLPGALGRVKPLFWIYERDVLAFAINKRLEWIKERCPLYDVGILFADRIRNFMHEIEVEHPSIKLRTLRNLQRLGESIKLEKDLESIKRCKYCGSISYGDICPACHLRRKARELGLRIAELEPTIDYLSKDGNIPIIGQGFVTWSFVEANRWITVDKLLKKLGLNREVAVVMERDSHTTIPYDAYVRGFEKGELVIYLITRVSLNRKVAKLR</sequence>
<dbReference type="Proteomes" id="UP000060778">
    <property type="component" value="Chromosome"/>
</dbReference>
<evidence type="ECO:0000259" key="3">
    <source>
        <dbReference type="Pfam" id="PF22082"/>
    </source>
</evidence>
<dbReference type="GO" id="GO:0000049">
    <property type="term" value="F:tRNA binding"/>
    <property type="evidence" value="ECO:0007669"/>
    <property type="project" value="TreeGrafter"/>
</dbReference>
<evidence type="ECO:0000313" key="4">
    <source>
        <dbReference type="EMBL" id="ALU12788.1"/>
    </source>
</evidence>
<dbReference type="RefSeq" id="WP_075050469.1">
    <property type="nucleotide sequence ID" value="NZ_CP006867.1"/>
</dbReference>
<dbReference type="Pfam" id="PF01171">
    <property type="entry name" value="ATP_bind_3"/>
    <property type="match status" value="1"/>
</dbReference>
<dbReference type="GO" id="GO:0002144">
    <property type="term" value="C:cytosolic tRNA wobble base thiouridylase complex"/>
    <property type="evidence" value="ECO:0007669"/>
    <property type="project" value="TreeGrafter"/>
</dbReference>
<dbReference type="SUPFAM" id="SSF52402">
    <property type="entry name" value="Adenine nucleotide alpha hydrolases-like"/>
    <property type="match status" value="1"/>
</dbReference>
<keyword evidence="1" id="KW-0808">Transferase</keyword>
<dbReference type="EMBL" id="CP006867">
    <property type="protein sequence ID" value="ALU12788.1"/>
    <property type="molecule type" value="Genomic_DNA"/>
</dbReference>
<dbReference type="GO" id="GO:0016740">
    <property type="term" value="F:transferase activity"/>
    <property type="evidence" value="ECO:0007669"/>
    <property type="project" value="UniProtKB-KW"/>
</dbReference>
<evidence type="ECO:0000259" key="2">
    <source>
        <dbReference type="Pfam" id="PF01171"/>
    </source>
</evidence>
<dbReference type="InterPro" id="IPR054306">
    <property type="entry name" value="TtuA-like_LIM_N"/>
</dbReference>
<gene>
    <name evidence="4" type="ORF">EYM_07570</name>
</gene>
<dbReference type="GeneID" id="30680887"/>
<dbReference type="Pfam" id="PF22082">
    <property type="entry name" value="TtuA_LIM_N"/>
    <property type="match status" value="1"/>
</dbReference>
<evidence type="ECO:0000256" key="1">
    <source>
        <dbReference type="ARBA" id="ARBA00022679"/>
    </source>
</evidence>
<dbReference type="STRING" id="940295.EYM_07570"/>
<dbReference type="AlphaFoldDB" id="A0A0U2U9V2"/>
<feature type="domain" description="2-thiouridine synthetase TtuA-like N-terminal LIM" evidence="3">
    <location>
        <begin position="8"/>
        <end position="32"/>
    </location>
</feature>
<dbReference type="OrthoDB" id="33422at2157"/>
<proteinExistence type="predicted"/>
<dbReference type="PANTHER" id="PTHR11807:SF12">
    <property type="entry name" value="CYTOPLASMIC TRNA 2-THIOLATION PROTEIN 1"/>
    <property type="match status" value="1"/>
</dbReference>
<dbReference type="PANTHER" id="PTHR11807">
    <property type="entry name" value="ATPASES OF THE PP SUPERFAMILY-RELATED"/>
    <property type="match status" value="1"/>
</dbReference>
<name>A0A0U2U9V2_9CREN</name>
<dbReference type="GO" id="GO:0002143">
    <property type="term" value="P:tRNA wobble position uridine thiolation"/>
    <property type="evidence" value="ECO:0007669"/>
    <property type="project" value="TreeGrafter"/>
</dbReference>
<reference evidence="4 5" key="1">
    <citation type="submission" date="2013-11" db="EMBL/GenBank/DDBJ databases">
        <title>Comparative genomics of Ignicoccus.</title>
        <authorList>
            <person name="Podar M."/>
        </authorList>
    </citation>
    <scope>NUCLEOTIDE SEQUENCE [LARGE SCALE GENOMIC DNA]</scope>
    <source>
        <strain evidence="4 5">DSM 13165</strain>
    </source>
</reference>
<organism evidence="4 5">
    <name type="scientific">Ignicoccus islandicus DSM 13165</name>
    <dbReference type="NCBI Taxonomy" id="940295"/>
    <lineage>
        <taxon>Archaea</taxon>
        <taxon>Thermoproteota</taxon>
        <taxon>Thermoprotei</taxon>
        <taxon>Desulfurococcales</taxon>
        <taxon>Desulfurococcaceae</taxon>
        <taxon>Ignicoccus</taxon>
    </lineage>
</organism>
<dbReference type="KEGG" id="iis:EYM_07570"/>
<dbReference type="Gene3D" id="3.40.50.620">
    <property type="entry name" value="HUPs"/>
    <property type="match status" value="1"/>
</dbReference>
<evidence type="ECO:0000313" key="5">
    <source>
        <dbReference type="Proteomes" id="UP000060778"/>
    </source>
</evidence>
<keyword evidence="5" id="KW-1185">Reference proteome</keyword>
<feature type="domain" description="tRNA(Ile)-lysidine/2-thiocytidine synthase N-terminal" evidence="2">
    <location>
        <begin position="49"/>
        <end position="221"/>
    </location>
</feature>
<dbReference type="InterPro" id="IPR014729">
    <property type="entry name" value="Rossmann-like_a/b/a_fold"/>
</dbReference>
<accession>A0A0U2U9V2</accession>
<dbReference type="InterPro" id="IPR011063">
    <property type="entry name" value="TilS/TtcA_N"/>
</dbReference>
<protein>
    <submittedName>
        <fullName evidence="4">Uncharacterized protein</fullName>
    </submittedName>
</protein>